<evidence type="ECO:0000313" key="1">
    <source>
        <dbReference type="EMBL" id="JAS00053.1"/>
    </source>
</evidence>
<name>A0A170YMF0_TRIIF</name>
<protein>
    <submittedName>
        <fullName evidence="1">Rna-binding protein rsf1</fullName>
    </submittedName>
</protein>
<organism evidence="1">
    <name type="scientific">Triatoma infestans</name>
    <name type="common">Assassin bug</name>
    <dbReference type="NCBI Taxonomy" id="30076"/>
    <lineage>
        <taxon>Eukaryota</taxon>
        <taxon>Metazoa</taxon>
        <taxon>Ecdysozoa</taxon>
        <taxon>Arthropoda</taxon>
        <taxon>Hexapoda</taxon>
        <taxon>Insecta</taxon>
        <taxon>Pterygota</taxon>
        <taxon>Neoptera</taxon>
        <taxon>Paraneoptera</taxon>
        <taxon>Hemiptera</taxon>
        <taxon>Heteroptera</taxon>
        <taxon>Panheteroptera</taxon>
        <taxon>Cimicomorpha</taxon>
        <taxon>Reduviidae</taxon>
        <taxon>Triatominae</taxon>
        <taxon>Triatoma</taxon>
    </lineage>
</organism>
<dbReference type="AlphaFoldDB" id="A0A170YMF0"/>
<sequence length="28" mass="3419">MIYVYNALAPKSTSERMQNTHRRFINYN</sequence>
<accession>A0A170YMF0</accession>
<reference evidence="1" key="1">
    <citation type="submission" date="2016-04" db="EMBL/GenBank/DDBJ databases">
        <authorList>
            <person name="Calderon-Fernandez G.M.Sr."/>
        </authorList>
    </citation>
    <scope>NUCLEOTIDE SEQUENCE</scope>
    <source>
        <strain evidence="1">Int1</strain>
        <tissue evidence="1">Integument</tissue>
    </source>
</reference>
<dbReference type="EMBL" id="GEMB01003156">
    <property type="protein sequence ID" value="JAS00053.1"/>
    <property type="molecule type" value="Transcribed_RNA"/>
</dbReference>
<reference evidence="1" key="2">
    <citation type="journal article" date="2017" name="J. Med. Entomol.">
        <title>Transcriptome Analysis of the Triatoma infestans (Hemiptera: Reduviidae) Integument.</title>
        <authorList>
            <person name="Calderon-Fernandez G.M."/>
            <person name="Moriconi D.E."/>
            <person name="Dulbecco A.B."/>
            <person name="Juarez M.P."/>
        </authorList>
    </citation>
    <scope>NUCLEOTIDE SEQUENCE</scope>
    <source>
        <strain evidence="1">Int1</strain>
        <tissue evidence="1">Integument</tissue>
    </source>
</reference>
<proteinExistence type="predicted"/>